<dbReference type="EMBL" id="MIGC01007325">
    <property type="protein sequence ID" value="PHJ15784.1"/>
    <property type="molecule type" value="Genomic_DNA"/>
</dbReference>
<keyword evidence="1" id="KW-0472">Membrane</keyword>
<name>A0A2C6KHA8_9APIC</name>
<gene>
    <name evidence="2" type="ORF">CSUI_010405</name>
</gene>
<dbReference type="AlphaFoldDB" id="A0A2C6KHA8"/>
<evidence type="ECO:0008006" key="4">
    <source>
        <dbReference type="Google" id="ProtNLM"/>
    </source>
</evidence>
<feature type="transmembrane region" description="Helical" evidence="1">
    <location>
        <begin position="26"/>
        <end position="45"/>
    </location>
</feature>
<reference evidence="2 3" key="1">
    <citation type="journal article" date="2017" name="Int. J. Parasitol.">
        <title>The genome of the protozoan parasite Cystoisospora suis and a reverse vaccinology approach to identify vaccine candidates.</title>
        <authorList>
            <person name="Palmieri N."/>
            <person name="Shrestha A."/>
            <person name="Ruttkowski B."/>
            <person name="Beck T."/>
            <person name="Vogl C."/>
            <person name="Tomley F."/>
            <person name="Blake D.P."/>
            <person name="Joachim A."/>
        </authorList>
    </citation>
    <scope>NUCLEOTIDE SEQUENCE [LARGE SCALE GENOMIC DNA]</scope>
    <source>
        <strain evidence="2 3">Wien I</strain>
    </source>
</reference>
<proteinExistence type="predicted"/>
<dbReference type="RefSeq" id="XP_067917516.1">
    <property type="nucleotide sequence ID" value="XM_068070509.1"/>
</dbReference>
<protein>
    <recommendedName>
        <fullName evidence="4">Transmembrane protein</fullName>
    </recommendedName>
</protein>
<keyword evidence="1" id="KW-0812">Transmembrane</keyword>
<keyword evidence="3" id="KW-1185">Reference proteome</keyword>
<comment type="caution">
    <text evidence="2">The sequence shown here is derived from an EMBL/GenBank/DDBJ whole genome shotgun (WGS) entry which is preliminary data.</text>
</comment>
<keyword evidence="1" id="KW-1133">Transmembrane helix</keyword>
<organism evidence="2 3">
    <name type="scientific">Cystoisospora suis</name>
    <dbReference type="NCBI Taxonomy" id="483139"/>
    <lineage>
        <taxon>Eukaryota</taxon>
        <taxon>Sar</taxon>
        <taxon>Alveolata</taxon>
        <taxon>Apicomplexa</taxon>
        <taxon>Conoidasida</taxon>
        <taxon>Coccidia</taxon>
        <taxon>Eucoccidiorida</taxon>
        <taxon>Eimeriorina</taxon>
        <taxon>Sarcocystidae</taxon>
        <taxon>Cystoisospora</taxon>
    </lineage>
</organism>
<accession>A0A2C6KHA8</accession>
<evidence type="ECO:0000256" key="1">
    <source>
        <dbReference type="SAM" id="Phobius"/>
    </source>
</evidence>
<evidence type="ECO:0000313" key="2">
    <source>
        <dbReference type="EMBL" id="PHJ15784.1"/>
    </source>
</evidence>
<evidence type="ECO:0000313" key="3">
    <source>
        <dbReference type="Proteomes" id="UP000221165"/>
    </source>
</evidence>
<sequence>MYMYILRGVGEDEKKIFEEEMRLSSFFISLSLFYFFLFIVFRSVLVAEKRRATFRAGGLDESSSLIVYEVEEKERKKDRKRMKERNRG</sequence>
<dbReference type="Proteomes" id="UP000221165">
    <property type="component" value="Unassembled WGS sequence"/>
</dbReference>
<dbReference type="GeneID" id="94433720"/>
<dbReference type="VEuPathDB" id="ToxoDB:CSUI_010405"/>